<keyword evidence="1" id="KW-1133">Transmembrane helix</keyword>
<keyword evidence="1" id="KW-0812">Transmembrane</keyword>
<evidence type="ECO:0000313" key="2">
    <source>
        <dbReference type="EMBL" id="OOH93209.1"/>
    </source>
</evidence>
<dbReference type="Proteomes" id="UP000188947">
    <property type="component" value="Unassembled WGS sequence"/>
</dbReference>
<reference evidence="2 3" key="1">
    <citation type="submission" date="2016-11" db="EMBL/GenBank/DDBJ databases">
        <title>Genome sequence and comparative genomic analysis of clinical strain Elizabethkingia meningoseptica 61421 PRCM.</title>
        <authorList>
            <person name="Wang M."/>
            <person name="Hu S."/>
            <person name="Cao L."/>
            <person name="Jiang T."/>
            <person name="Zhou Y."/>
            <person name="Ming D."/>
        </authorList>
    </citation>
    <scope>NUCLEOTIDE SEQUENCE [LARGE SCALE GENOMIC DNA]</scope>
    <source>
        <strain evidence="2 3">61421 PRCM</strain>
    </source>
</reference>
<evidence type="ECO:0000256" key="1">
    <source>
        <dbReference type="SAM" id="Phobius"/>
    </source>
</evidence>
<protein>
    <submittedName>
        <fullName evidence="2">Uncharacterized protein</fullName>
    </submittedName>
</protein>
<dbReference type="EMBL" id="MPOG01000019">
    <property type="protein sequence ID" value="OOH93209.1"/>
    <property type="molecule type" value="Genomic_DNA"/>
</dbReference>
<accession>A0A1T3F216</accession>
<dbReference type="STRING" id="238.BBD35_05405"/>
<proteinExistence type="predicted"/>
<name>A0A1T3F216_ELIME</name>
<dbReference type="OrthoDB" id="1273588at2"/>
<dbReference type="AlphaFoldDB" id="A0A1T3F216"/>
<dbReference type="RefSeq" id="WP_070905093.1">
    <property type="nucleotide sequence ID" value="NZ_CP016378.1"/>
</dbReference>
<gene>
    <name evidence="2" type="ORF">BMF97_17230</name>
</gene>
<feature type="transmembrane region" description="Helical" evidence="1">
    <location>
        <begin position="48"/>
        <end position="67"/>
    </location>
</feature>
<evidence type="ECO:0000313" key="3">
    <source>
        <dbReference type="Proteomes" id="UP000188947"/>
    </source>
</evidence>
<keyword evidence="3" id="KW-1185">Reference proteome</keyword>
<dbReference type="eggNOG" id="ENOG5033EU9">
    <property type="taxonomic scope" value="Bacteria"/>
</dbReference>
<organism evidence="2 3">
    <name type="scientific">Elizabethkingia meningoseptica</name>
    <name type="common">Chryseobacterium meningosepticum</name>
    <dbReference type="NCBI Taxonomy" id="238"/>
    <lineage>
        <taxon>Bacteria</taxon>
        <taxon>Pseudomonadati</taxon>
        <taxon>Bacteroidota</taxon>
        <taxon>Flavobacteriia</taxon>
        <taxon>Flavobacteriales</taxon>
        <taxon>Weeksellaceae</taxon>
        <taxon>Elizabethkingia</taxon>
    </lineage>
</organism>
<comment type="caution">
    <text evidence="2">The sequence shown here is derived from an EMBL/GenBank/DDBJ whole genome shotgun (WGS) entry which is preliminary data.</text>
</comment>
<keyword evidence="1" id="KW-0472">Membrane</keyword>
<sequence length="182" mass="20827">MKKTDIENFERRNPYEVPESFFSEMQNNVLEKVAEKQKPKGRIIPMKYFTGIAASLTLLIGTVLFRYSNNNEITTQEKIVDQQVVVENIQPKIAGNSTDVNKNPEGEISENEKKFDDKFNFDENSASNPKKAMVTGSKGTYNRPKVVSAVDRNFDKALNKLNAQELAEQSKKYEIDTYLDLY</sequence>